<evidence type="ECO:0000313" key="2">
    <source>
        <dbReference type="Proteomes" id="UP001597641"/>
    </source>
</evidence>
<reference evidence="2" key="1">
    <citation type="journal article" date="2019" name="Int. J. Syst. Evol. Microbiol.">
        <title>The Global Catalogue of Microorganisms (GCM) 10K type strain sequencing project: providing services to taxonomists for standard genome sequencing and annotation.</title>
        <authorList>
            <consortium name="The Broad Institute Genomics Platform"/>
            <consortium name="The Broad Institute Genome Sequencing Center for Infectious Disease"/>
            <person name="Wu L."/>
            <person name="Ma J."/>
        </authorList>
    </citation>
    <scope>NUCLEOTIDE SEQUENCE [LARGE SCALE GENOMIC DNA]</scope>
    <source>
        <strain evidence="2">KCTC 23984</strain>
    </source>
</reference>
<name>A0ABW6BU95_9BACT</name>
<sequence length="54" mass="5939">MAGATGVTNSEMDFEVKEAFSSFRRDELVAVAGVIRLKAQQDVAFYLYSLVSGY</sequence>
<dbReference type="EMBL" id="JBHUOX010000009">
    <property type="protein sequence ID" value="MFD3001334.1"/>
    <property type="molecule type" value="Genomic_DNA"/>
</dbReference>
<gene>
    <name evidence="1" type="ORF">ACFS7Z_13245</name>
</gene>
<comment type="caution">
    <text evidence="1">The sequence shown here is derived from an EMBL/GenBank/DDBJ whole genome shotgun (WGS) entry which is preliminary data.</text>
</comment>
<evidence type="ECO:0000313" key="1">
    <source>
        <dbReference type="EMBL" id="MFD3001334.1"/>
    </source>
</evidence>
<accession>A0ABW6BU95</accession>
<proteinExistence type="predicted"/>
<organism evidence="1 2">
    <name type="scientific">Pontibacter toksunensis</name>
    <dbReference type="NCBI Taxonomy" id="1332631"/>
    <lineage>
        <taxon>Bacteria</taxon>
        <taxon>Pseudomonadati</taxon>
        <taxon>Bacteroidota</taxon>
        <taxon>Cytophagia</taxon>
        <taxon>Cytophagales</taxon>
        <taxon>Hymenobacteraceae</taxon>
        <taxon>Pontibacter</taxon>
    </lineage>
</organism>
<dbReference type="RefSeq" id="WP_377485278.1">
    <property type="nucleotide sequence ID" value="NZ_JBHUOX010000009.1"/>
</dbReference>
<protein>
    <submittedName>
        <fullName evidence="1">Uncharacterized protein</fullName>
    </submittedName>
</protein>
<keyword evidence="2" id="KW-1185">Reference proteome</keyword>
<dbReference type="Proteomes" id="UP001597641">
    <property type="component" value="Unassembled WGS sequence"/>
</dbReference>